<proteinExistence type="predicted"/>
<dbReference type="RefSeq" id="WP_367594337.1">
    <property type="nucleotide sequence ID" value="NZ_JBFMVT010000002.1"/>
</dbReference>
<comment type="caution">
    <text evidence="1">The sequence shown here is derived from an EMBL/GenBank/DDBJ whole genome shotgun (WGS) entry which is preliminary data.</text>
</comment>
<dbReference type="EMBL" id="JBFMVT010000002">
    <property type="protein sequence ID" value="MEW7312063.1"/>
    <property type="molecule type" value="Genomic_DNA"/>
</dbReference>
<evidence type="ECO:0000313" key="2">
    <source>
        <dbReference type="Proteomes" id="UP001555342"/>
    </source>
</evidence>
<sequence>MFCLITERWLPVIDRSGQRRKISPQQLFDNDIVELVWPRADFQGAAYQLLIGLMQTVTPPRDEEEWDEVWEEGIKPSDWHNALEGIAEAFNFGPQKPAFLQDLDTLPVESSSIAGLLVDAPGGNTLKLNKDHFVKRSVYQQFCPHCAAMALYTVQTNSPAAGAGFRTSMRGGGPMTTLLVPQKTDEALWRKLWLNVFPARDKWEKEQLPLIFPWLAATRSSETPKNIVTPENAHPLQAYWGMPRRLEIDFSQSTSGKCDLCGEMHEALLTRMRSKNYGVQYDTWIHPLSPYRRAAKDASAPMIPLKGQPGGLAYKDWLGLVVESEEKLNCTFPAKVIRMNTVPHLTNLWCFGYDMDNAKARCWYEHRLTLSTLPKAHQDELKELLQTAVELATSSLPLLRYALKEAWFTTPKEAKGDFSFIDIAFWQQTEADFSKLWKTLNQYPSATFPEARHALRLWQVSLRDYLFHAFDERAFTNPDEVADLTRILRARLNLNKNFIKQKCLKELLQLTQEHKEKQDV</sequence>
<organism evidence="1 2">
    <name type="scientific">Buttiauxella gaviniae</name>
    <dbReference type="NCBI Taxonomy" id="82990"/>
    <lineage>
        <taxon>Bacteria</taxon>
        <taxon>Pseudomonadati</taxon>
        <taxon>Pseudomonadota</taxon>
        <taxon>Gammaproteobacteria</taxon>
        <taxon>Enterobacterales</taxon>
        <taxon>Enterobacteriaceae</taxon>
        <taxon>Buttiauxella</taxon>
    </lineage>
</organism>
<evidence type="ECO:0000313" key="1">
    <source>
        <dbReference type="EMBL" id="MEW7312063.1"/>
    </source>
</evidence>
<dbReference type="CDD" id="cd09669">
    <property type="entry name" value="Cse1_I-E"/>
    <property type="match status" value="1"/>
</dbReference>
<gene>
    <name evidence="1" type="primary">casA</name>
    <name evidence="1" type="synonym">cse1</name>
    <name evidence="1" type="ORF">AB1E22_04960</name>
</gene>
<dbReference type="Pfam" id="PF09481">
    <property type="entry name" value="CRISPR_Cse1"/>
    <property type="match status" value="1"/>
</dbReference>
<dbReference type="Proteomes" id="UP001555342">
    <property type="component" value="Unassembled WGS sequence"/>
</dbReference>
<dbReference type="NCBIfam" id="TIGR02547">
    <property type="entry name" value="casA_cse1"/>
    <property type="match status" value="1"/>
</dbReference>
<dbReference type="InterPro" id="IPR013381">
    <property type="entry name" value="CRISPR-assoc_prot_Cse1"/>
</dbReference>
<keyword evidence="2" id="KW-1185">Reference proteome</keyword>
<protein>
    <submittedName>
        <fullName evidence="1">Type I-E CRISPR-associated protein Cse1/CasA</fullName>
    </submittedName>
</protein>
<name>A0ABV3NRB3_9ENTR</name>
<accession>A0ABV3NRB3</accession>
<reference evidence="1 2" key="1">
    <citation type="submission" date="2024-07" db="EMBL/GenBank/DDBJ databases">
        <authorList>
            <person name="Wang L."/>
        </authorList>
    </citation>
    <scope>NUCLEOTIDE SEQUENCE [LARGE SCALE GENOMIC DNA]</scope>
    <source>
        <strain evidence="1 2">WL359</strain>
    </source>
</reference>